<gene>
    <name evidence="2" type="ORF">LCGC14_1542810</name>
</gene>
<comment type="caution">
    <text evidence="2">The sequence shown here is derived from an EMBL/GenBank/DDBJ whole genome shotgun (WGS) entry which is preliminary data.</text>
</comment>
<name>A0A0F9LTD9_9ZZZZ</name>
<sequence>MSNAYHSVHNPHAVETTFSEPETGNLRPAVWRGKSGKLHRAVGAEVHRGIRLMWTACGRSDIPADSAWLQNPDDTVTCQDCKDATP</sequence>
<protein>
    <submittedName>
        <fullName evidence="2">Uncharacterized protein</fullName>
    </submittedName>
</protein>
<reference evidence="2" key="1">
    <citation type="journal article" date="2015" name="Nature">
        <title>Complex archaea that bridge the gap between prokaryotes and eukaryotes.</title>
        <authorList>
            <person name="Spang A."/>
            <person name="Saw J.H."/>
            <person name="Jorgensen S.L."/>
            <person name="Zaremba-Niedzwiedzka K."/>
            <person name="Martijn J."/>
            <person name="Lind A.E."/>
            <person name="van Eijk R."/>
            <person name="Schleper C."/>
            <person name="Guy L."/>
            <person name="Ettema T.J."/>
        </authorList>
    </citation>
    <scope>NUCLEOTIDE SEQUENCE</scope>
</reference>
<proteinExistence type="predicted"/>
<feature type="region of interest" description="Disordered" evidence="1">
    <location>
        <begin position="1"/>
        <end position="27"/>
    </location>
</feature>
<organism evidence="2">
    <name type="scientific">marine sediment metagenome</name>
    <dbReference type="NCBI Taxonomy" id="412755"/>
    <lineage>
        <taxon>unclassified sequences</taxon>
        <taxon>metagenomes</taxon>
        <taxon>ecological metagenomes</taxon>
    </lineage>
</organism>
<dbReference type="EMBL" id="LAZR01011695">
    <property type="protein sequence ID" value="KKM60347.1"/>
    <property type="molecule type" value="Genomic_DNA"/>
</dbReference>
<accession>A0A0F9LTD9</accession>
<evidence type="ECO:0000313" key="2">
    <source>
        <dbReference type="EMBL" id="KKM60347.1"/>
    </source>
</evidence>
<evidence type="ECO:0000256" key="1">
    <source>
        <dbReference type="SAM" id="MobiDB-lite"/>
    </source>
</evidence>
<dbReference type="AlphaFoldDB" id="A0A0F9LTD9"/>